<protein>
    <recommendedName>
        <fullName evidence="1">GGDEF domain-containing protein</fullName>
    </recommendedName>
</protein>
<dbReference type="Gene3D" id="3.30.450.40">
    <property type="match status" value="1"/>
</dbReference>
<dbReference type="SUPFAM" id="SSF55781">
    <property type="entry name" value="GAF domain-like"/>
    <property type="match status" value="1"/>
</dbReference>
<dbReference type="EMBL" id="MWSK01000004">
    <property type="protein sequence ID" value="OXS78052.1"/>
    <property type="molecule type" value="Genomic_DNA"/>
</dbReference>
<dbReference type="Pfam" id="PF13185">
    <property type="entry name" value="GAF_2"/>
    <property type="match status" value="1"/>
</dbReference>
<dbReference type="CDD" id="cd01949">
    <property type="entry name" value="GGDEF"/>
    <property type="match status" value="1"/>
</dbReference>
<dbReference type="SMART" id="SM00267">
    <property type="entry name" value="GGDEF"/>
    <property type="match status" value="1"/>
</dbReference>
<organism evidence="2 3">
    <name type="scientific">Domibacillus enclensis</name>
    <dbReference type="NCBI Taxonomy" id="1017273"/>
    <lineage>
        <taxon>Bacteria</taxon>
        <taxon>Bacillati</taxon>
        <taxon>Bacillota</taxon>
        <taxon>Bacilli</taxon>
        <taxon>Bacillales</taxon>
        <taxon>Bacillaceae</taxon>
        <taxon>Domibacillus</taxon>
    </lineage>
</organism>
<dbReference type="Proteomes" id="UP000215545">
    <property type="component" value="Unassembled WGS sequence"/>
</dbReference>
<dbReference type="Gene3D" id="3.30.70.270">
    <property type="match status" value="1"/>
</dbReference>
<comment type="caution">
    <text evidence="2">The sequence shown here is derived from an EMBL/GenBank/DDBJ whole genome shotgun (WGS) entry which is preliminary data.</text>
</comment>
<dbReference type="PANTHER" id="PTHR45138:SF6">
    <property type="entry name" value="DIGUANYLATE CYCLASE DGCN"/>
    <property type="match status" value="1"/>
</dbReference>
<reference evidence="3" key="1">
    <citation type="submission" date="2017-03" db="EMBL/GenBank/DDBJ databases">
        <title>Bacillus sp. V-88(T) DSM27956, whole genome shotgun sequencing project.</title>
        <authorList>
            <person name="Dastager S.G."/>
            <person name="Neurgaonkar P.S."/>
            <person name="Dharne M.S."/>
        </authorList>
    </citation>
    <scope>NUCLEOTIDE SEQUENCE [LARGE SCALE GENOMIC DNA]</scope>
    <source>
        <strain evidence="3">DSM 25145</strain>
    </source>
</reference>
<evidence type="ECO:0000313" key="2">
    <source>
        <dbReference type="EMBL" id="OXS78052.1"/>
    </source>
</evidence>
<keyword evidence="3" id="KW-1185">Reference proteome</keyword>
<name>A0ABX4E8L0_9BACI</name>
<dbReference type="InterPro" id="IPR003018">
    <property type="entry name" value="GAF"/>
</dbReference>
<dbReference type="InterPro" id="IPR050469">
    <property type="entry name" value="Diguanylate_Cyclase"/>
</dbReference>
<gene>
    <name evidence="2" type="ORF">B1B05_10660</name>
</gene>
<dbReference type="Pfam" id="PF00990">
    <property type="entry name" value="GGDEF"/>
    <property type="match status" value="1"/>
</dbReference>
<dbReference type="InterPro" id="IPR029787">
    <property type="entry name" value="Nucleotide_cyclase"/>
</dbReference>
<evidence type="ECO:0000313" key="3">
    <source>
        <dbReference type="Proteomes" id="UP000215545"/>
    </source>
</evidence>
<dbReference type="InterPro" id="IPR000160">
    <property type="entry name" value="GGDEF_dom"/>
</dbReference>
<proteinExistence type="predicted"/>
<dbReference type="PANTHER" id="PTHR45138">
    <property type="entry name" value="REGULATORY COMPONENTS OF SENSORY TRANSDUCTION SYSTEM"/>
    <property type="match status" value="1"/>
</dbReference>
<dbReference type="SUPFAM" id="SSF55073">
    <property type="entry name" value="Nucleotide cyclase"/>
    <property type="match status" value="1"/>
</dbReference>
<sequence length="311" mass="35349">MVIIMIEKWMEEADFSRVFTDILSIANDLIGDQTFYISFIDNERMKLLKTLVKSDIFVENGRIVQMQDTYCQMAYTSSRPVLVSNAKEHQQTKNLELTHSLNIGSYVGVPITLNDGSVFGTLCSINTSLNEYDDKTLQTLIKLSSFLSYAIDMERLLIHDVLTGLFNRTYWKRIMTSEWMNEGTHAFLMMDMDKFKQVNDEFGHEKGDFILMKASSLIDETIPEGAYGFRFSGDEFGVLFLNRSAEEALPYAEQIIRRSADYADPDVNGISLSAGLVDTTITKADRLMKEADRLLYKSKRSGGSCVSIQQK</sequence>
<dbReference type="InterPro" id="IPR029016">
    <property type="entry name" value="GAF-like_dom_sf"/>
</dbReference>
<dbReference type="NCBIfam" id="TIGR00254">
    <property type="entry name" value="GGDEF"/>
    <property type="match status" value="1"/>
</dbReference>
<evidence type="ECO:0000259" key="1">
    <source>
        <dbReference type="PROSITE" id="PS50887"/>
    </source>
</evidence>
<dbReference type="PROSITE" id="PS50887">
    <property type="entry name" value="GGDEF"/>
    <property type="match status" value="1"/>
</dbReference>
<feature type="domain" description="GGDEF" evidence="1">
    <location>
        <begin position="183"/>
        <end position="311"/>
    </location>
</feature>
<accession>A0ABX4E8L0</accession>
<dbReference type="InterPro" id="IPR043128">
    <property type="entry name" value="Rev_trsase/Diguanyl_cyclase"/>
</dbReference>